<name>A0A481YV26_9VIRU</name>
<protein>
    <submittedName>
        <fullName evidence="1">Uncharacterized protein</fullName>
    </submittedName>
</protein>
<sequence length="268" mass="31075">MSTPICVYNKKSKRCAKKKDKSEKVSKKEELKIYNKDTKRWVLKTGVVGKRILAKRKNPKSIQKKQCPKIVKKKPKSVQKKKQCPKKIKIDKISVTDDLSLPDWRTIRYLWTIKGIDFRYHFYDDDSYAIVSHYPKGVVDPYEGTISPNIKWYLDVLEVRNRGKGKGTQLLSFIKEKITEPILLETREGSGVFFFLSGALDLNCDSIYEETMMILNVSTIKELSKTLKNSSYTGNTPKKIFECNAFYQRKKCHICNMLLMIDDECGCT</sequence>
<gene>
    <name evidence="1" type="ORF">LCMAC102_04410</name>
</gene>
<evidence type="ECO:0000313" key="1">
    <source>
        <dbReference type="EMBL" id="QBK86645.1"/>
    </source>
</evidence>
<proteinExistence type="predicted"/>
<accession>A0A481YV26</accession>
<organism evidence="1">
    <name type="scientific">Marseillevirus LCMAC102</name>
    <dbReference type="NCBI Taxonomy" id="2506603"/>
    <lineage>
        <taxon>Viruses</taxon>
        <taxon>Varidnaviria</taxon>
        <taxon>Bamfordvirae</taxon>
        <taxon>Nucleocytoviricota</taxon>
        <taxon>Megaviricetes</taxon>
        <taxon>Pimascovirales</taxon>
        <taxon>Pimascovirales incertae sedis</taxon>
        <taxon>Marseilleviridae</taxon>
    </lineage>
</organism>
<dbReference type="EMBL" id="MK500334">
    <property type="protein sequence ID" value="QBK86645.1"/>
    <property type="molecule type" value="Genomic_DNA"/>
</dbReference>
<reference evidence="1" key="1">
    <citation type="journal article" date="2019" name="MBio">
        <title>Virus Genomes from Deep Sea Sediments Expand the Ocean Megavirome and Support Independent Origins of Viral Gigantism.</title>
        <authorList>
            <person name="Backstrom D."/>
            <person name="Yutin N."/>
            <person name="Jorgensen S.L."/>
            <person name="Dharamshi J."/>
            <person name="Homa F."/>
            <person name="Zaremba-Niedwiedzka K."/>
            <person name="Spang A."/>
            <person name="Wolf Y.I."/>
            <person name="Koonin E.V."/>
            <person name="Ettema T.J."/>
        </authorList>
    </citation>
    <scope>NUCLEOTIDE SEQUENCE</scope>
</reference>